<name>A0ABW0Z7Z6_9ACTN</name>
<gene>
    <name evidence="2" type="ORF">ACFP1Z_27535</name>
</gene>
<feature type="compositionally biased region" description="Basic and acidic residues" evidence="1">
    <location>
        <begin position="29"/>
        <end position="39"/>
    </location>
</feature>
<dbReference type="EMBL" id="JBHSPB010000021">
    <property type="protein sequence ID" value="MFC5723923.1"/>
    <property type="molecule type" value="Genomic_DNA"/>
</dbReference>
<feature type="region of interest" description="Disordered" evidence="1">
    <location>
        <begin position="1"/>
        <end position="61"/>
    </location>
</feature>
<organism evidence="2 3">
    <name type="scientific">Streptomyces gamaensis</name>
    <dbReference type="NCBI Taxonomy" id="1763542"/>
    <lineage>
        <taxon>Bacteria</taxon>
        <taxon>Bacillati</taxon>
        <taxon>Actinomycetota</taxon>
        <taxon>Actinomycetes</taxon>
        <taxon>Kitasatosporales</taxon>
        <taxon>Streptomycetaceae</taxon>
        <taxon>Streptomyces</taxon>
    </lineage>
</organism>
<protein>
    <submittedName>
        <fullName evidence="2">Uncharacterized protein</fullName>
    </submittedName>
</protein>
<comment type="caution">
    <text evidence="2">The sequence shown here is derived from an EMBL/GenBank/DDBJ whole genome shotgun (WGS) entry which is preliminary data.</text>
</comment>
<proteinExistence type="predicted"/>
<dbReference type="RefSeq" id="WP_390320342.1">
    <property type="nucleotide sequence ID" value="NZ_JBHSPB010000021.1"/>
</dbReference>
<accession>A0ABW0Z7Z6</accession>
<evidence type="ECO:0000313" key="2">
    <source>
        <dbReference type="EMBL" id="MFC5723923.1"/>
    </source>
</evidence>
<evidence type="ECO:0000256" key="1">
    <source>
        <dbReference type="SAM" id="MobiDB-lite"/>
    </source>
</evidence>
<keyword evidence="3" id="KW-1185">Reference proteome</keyword>
<reference evidence="3" key="1">
    <citation type="journal article" date="2019" name="Int. J. Syst. Evol. Microbiol.">
        <title>The Global Catalogue of Microorganisms (GCM) 10K type strain sequencing project: providing services to taxonomists for standard genome sequencing and annotation.</title>
        <authorList>
            <consortium name="The Broad Institute Genomics Platform"/>
            <consortium name="The Broad Institute Genome Sequencing Center for Infectious Disease"/>
            <person name="Wu L."/>
            <person name="Ma J."/>
        </authorList>
    </citation>
    <scope>NUCLEOTIDE SEQUENCE [LARGE SCALE GENOMIC DNA]</scope>
    <source>
        <strain evidence="3">CGMCC 4.7304</strain>
    </source>
</reference>
<evidence type="ECO:0000313" key="3">
    <source>
        <dbReference type="Proteomes" id="UP001596083"/>
    </source>
</evidence>
<dbReference type="Proteomes" id="UP001596083">
    <property type="component" value="Unassembled WGS sequence"/>
</dbReference>
<sequence length="165" mass="16046">MSEDKQQAQGGGGGISIGRMTGGAVASGERARAEDRSERLGAAAPGAGPAPVPAATPGPGGIAVGELSGGAVAAGTEAEAVHSARELVDVSPELFAALRLLRGEQPAGSAAAGELDELTETAHRTGRVERGRLARLRAALTGGAATVEATAAGIAVAEAISHLLA</sequence>